<evidence type="ECO:0000313" key="2">
    <source>
        <dbReference type="EMBL" id="CAG8976357.1"/>
    </source>
</evidence>
<name>A0A9N9LPS1_9HELO</name>
<dbReference type="AlphaFoldDB" id="A0A9N9LPS1"/>
<protein>
    <submittedName>
        <fullName evidence="2">Uncharacterized protein</fullName>
    </submittedName>
</protein>
<gene>
    <name evidence="2" type="ORF">HYALB_00006130</name>
</gene>
<feature type="compositionally biased region" description="Basic and acidic residues" evidence="1">
    <location>
        <begin position="38"/>
        <end position="52"/>
    </location>
</feature>
<sequence length="72" mass="8162">MGKTIRYRGEVADQACRHIYLPVLAQKHSTAKQGKHKTPSEKEGRAEKETRTPRPVRLSPENLICIPILVLD</sequence>
<proteinExistence type="predicted"/>
<comment type="caution">
    <text evidence="2">The sequence shown here is derived from an EMBL/GenBank/DDBJ whole genome shotgun (WGS) entry which is preliminary data.</text>
</comment>
<reference evidence="2" key="1">
    <citation type="submission" date="2021-07" db="EMBL/GenBank/DDBJ databases">
        <authorList>
            <person name="Durling M."/>
        </authorList>
    </citation>
    <scope>NUCLEOTIDE SEQUENCE</scope>
</reference>
<evidence type="ECO:0000313" key="3">
    <source>
        <dbReference type="Proteomes" id="UP000701801"/>
    </source>
</evidence>
<organism evidence="2 3">
    <name type="scientific">Hymenoscyphus albidus</name>
    <dbReference type="NCBI Taxonomy" id="595503"/>
    <lineage>
        <taxon>Eukaryota</taxon>
        <taxon>Fungi</taxon>
        <taxon>Dikarya</taxon>
        <taxon>Ascomycota</taxon>
        <taxon>Pezizomycotina</taxon>
        <taxon>Leotiomycetes</taxon>
        <taxon>Helotiales</taxon>
        <taxon>Helotiaceae</taxon>
        <taxon>Hymenoscyphus</taxon>
    </lineage>
</organism>
<feature type="region of interest" description="Disordered" evidence="1">
    <location>
        <begin position="27"/>
        <end position="56"/>
    </location>
</feature>
<dbReference type="Proteomes" id="UP000701801">
    <property type="component" value="Unassembled WGS sequence"/>
</dbReference>
<accession>A0A9N9LPS1</accession>
<dbReference type="EMBL" id="CAJVRM010000173">
    <property type="protein sequence ID" value="CAG8976357.1"/>
    <property type="molecule type" value="Genomic_DNA"/>
</dbReference>
<keyword evidence="3" id="KW-1185">Reference proteome</keyword>
<evidence type="ECO:0000256" key="1">
    <source>
        <dbReference type="SAM" id="MobiDB-lite"/>
    </source>
</evidence>